<dbReference type="Gene3D" id="3.30.70.330">
    <property type="match status" value="4"/>
</dbReference>
<keyword evidence="8" id="KW-0539">Nucleus</keyword>
<dbReference type="PANTHER" id="PTHR23147">
    <property type="entry name" value="SERINE/ARGININE RICH SPLICING FACTOR"/>
    <property type="match status" value="1"/>
</dbReference>
<name>A0A4Y1R059_PRUDU</name>
<sequence>MRPIFCGNLDFDARQGDVERLFRRYGKVERVDVKSGFAFVYMDDERDAEYAIRRLDRTEFGRKGRRLRIEWTKHERGIRKPVDSRRPSANTKPSKTLFVINFDPIHTRTRDLERHFDPYGKIVNIRIRRNFAFIQYESQEDATKALEATNSSKFMDRVISVEYAVRDDDDRRNGHSPDRRGRDMSPERRSNDRGRSPSPYRRDRASPDYGHGSRISSRSDPRRSPDYERAESPINDRSRPSSRPEPRRSPSYERAASPVNDRSRPSSRREPRRSPSYERDASPVNDRSRPSSKPEPRRSPSYERAASPPFTPTAGKIPFLRTSRMEPRCSGFAFVYMDDERDAEYAIRRLDRTEFGRKGRRLRIEWTKHERGIRKPVDSRRPSANTKPSKTLFVINFDPIHTRTRDLERHFDPYGKIVNIRIRRNFAFIQYESQEDATKALEATNSSKFMDRVISVEYAVRDDDDRRNGHSPDRRGRDMSPERRSNDRGRSPSPYRRDRASPDYGHGSRISSRSDPRRSPDYERAESPINDRSRPSSRPEPRRSPSYERAASPVNDRSRPSSRREPRRSPSYERDASPVNDRSRPSSKPEPRRSPSYERAASPVNDRYR</sequence>
<evidence type="ECO:0000256" key="6">
    <source>
        <dbReference type="ARBA" id="ARBA00022884"/>
    </source>
</evidence>
<evidence type="ECO:0000256" key="7">
    <source>
        <dbReference type="ARBA" id="ARBA00023187"/>
    </source>
</evidence>
<keyword evidence="6 10" id="KW-0694">RNA-binding</keyword>
<keyword evidence="7" id="KW-0508">mRNA splicing</keyword>
<feature type="domain" description="RRM" evidence="12">
    <location>
        <begin position="390"/>
        <end position="461"/>
    </location>
</feature>
<comment type="similarity">
    <text evidence="9">Belongs to the splicing factor SR family. RS subfamily.</text>
</comment>
<dbReference type="InterPro" id="IPR012677">
    <property type="entry name" value="Nucleotide-bd_a/b_plait_sf"/>
</dbReference>
<dbReference type="SMART" id="SM00360">
    <property type="entry name" value="RRM"/>
    <property type="match status" value="3"/>
</dbReference>
<feature type="compositionally biased region" description="Basic and acidic residues" evidence="11">
    <location>
        <begin position="166"/>
        <end position="206"/>
    </location>
</feature>
<feature type="compositionally biased region" description="Basic and acidic residues" evidence="11">
    <location>
        <begin position="261"/>
        <end position="301"/>
    </location>
</feature>
<feature type="region of interest" description="Disordered" evidence="11">
    <location>
        <begin position="461"/>
        <end position="609"/>
    </location>
</feature>
<evidence type="ECO:0000256" key="8">
    <source>
        <dbReference type="ARBA" id="ARBA00023242"/>
    </source>
</evidence>
<feature type="region of interest" description="Disordered" evidence="11">
    <location>
        <begin position="166"/>
        <end position="322"/>
    </location>
</feature>
<evidence type="ECO:0000256" key="4">
    <source>
        <dbReference type="ARBA" id="ARBA00022728"/>
    </source>
</evidence>
<dbReference type="InterPro" id="IPR000504">
    <property type="entry name" value="RRM_dom"/>
</dbReference>
<evidence type="ECO:0000256" key="5">
    <source>
        <dbReference type="ARBA" id="ARBA00022737"/>
    </source>
</evidence>
<keyword evidence="5" id="KW-0677">Repeat</keyword>
<keyword evidence="2" id="KW-0597">Phosphoprotein</keyword>
<keyword evidence="3" id="KW-0507">mRNA processing</keyword>
<dbReference type="PROSITE" id="PS50102">
    <property type="entry name" value="RRM"/>
    <property type="match status" value="4"/>
</dbReference>
<evidence type="ECO:0000256" key="2">
    <source>
        <dbReference type="ARBA" id="ARBA00022553"/>
    </source>
</evidence>
<feature type="domain" description="RRM" evidence="12">
    <location>
        <begin position="2"/>
        <end position="74"/>
    </location>
</feature>
<evidence type="ECO:0000259" key="12">
    <source>
        <dbReference type="PROSITE" id="PS50102"/>
    </source>
</evidence>
<dbReference type="InterPro" id="IPR050907">
    <property type="entry name" value="SRSF"/>
</dbReference>
<dbReference type="InterPro" id="IPR035979">
    <property type="entry name" value="RBD_domain_sf"/>
</dbReference>
<feature type="compositionally biased region" description="Basic and acidic residues" evidence="11">
    <location>
        <begin position="461"/>
        <end position="501"/>
    </location>
</feature>
<evidence type="ECO:0000313" key="13">
    <source>
        <dbReference type="EMBL" id="BBG97477.1"/>
    </source>
</evidence>
<dbReference type="GO" id="GO:0005681">
    <property type="term" value="C:spliceosomal complex"/>
    <property type="evidence" value="ECO:0007669"/>
    <property type="project" value="UniProtKB-KW"/>
</dbReference>
<protein>
    <submittedName>
        <fullName evidence="13">RNA-binding family protein with RRM/RBD/RNP motifs</fullName>
    </submittedName>
</protein>
<evidence type="ECO:0000256" key="3">
    <source>
        <dbReference type="ARBA" id="ARBA00022664"/>
    </source>
</evidence>
<evidence type="ECO:0000256" key="1">
    <source>
        <dbReference type="ARBA" id="ARBA00004324"/>
    </source>
</evidence>
<organism evidence="13">
    <name type="scientific">Prunus dulcis</name>
    <name type="common">Almond</name>
    <name type="synonym">Amygdalus dulcis</name>
    <dbReference type="NCBI Taxonomy" id="3755"/>
    <lineage>
        <taxon>Eukaryota</taxon>
        <taxon>Viridiplantae</taxon>
        <taxon>Streptophyta</taxon>
        <taxon>Embryophyta</taxon>
        <taxon>Tracheophyta</taxon>
        <taxon>Spermatophyta</taxon>
        <taxon>Magnoliopsida</taxon>
        <taxon>eudicotyledons</taxon>
        <taxon>Gunneridae</taxon>
        <taxon>Pentapetalae</taxon>
        <taxon>rosids</taxon>
        <taxon>fabids</taxon>
        <taxon>Rosales</taxon>
        <taxon>Rosaceae</taxon>
        <taxon>Amygdaloideae</taxon>
        <taxon>Amygdaleae</taxon>
        <taxon>Prunus</taxon>
    </lineage>
</organism>
<reference evidence="13" key="1">
    <citation type="journal article" date="2019" name="Science">
        <title>Mutation of a bHLH transcription factor allowed almond domestication.</title>
        <authorList>
            <person name="Sanchez-Perez R."/>
            <person name="Pavan S."/>
            <person name="Mazzeo R."/>
            <person name="Moldovan C."/>
            <person name="Aiese Cigliano R."/>
            <person name="Del Cueto J."/>
            <person name="Ricciardi F."/>
            <person name="Lotti C."/>
            <person name="Ricciardi L."/>
            <person name="Dicenta F."/>
            <person name="Lopez-Marques R.L."/>
            <person name="Lindberg Moller B."/>
        </authorList>
    </citation>
    <scope>NUCLEOTIDE SEQUENCE</scope>
</reference>
<feature type="domain" description="RRM" evidence="12">
    <location>
        <begin position="95"/>
        <end position="166"/>
    </location>
</feature>
<dbReference type="SUPFAM" id="SSF54928">
    <property type="entry name" value="RNA-binding domain, RBD"/>
    <property type="match status" value="2"/>
</dbReference>
<dbReference type="GO" id="GO:0016607">
    <property type="term" value="C:nuclear speck"/>
    <property type="evidence" value="ECO:0007669"/>
    <property type="project" value="UniProtKB-SubCell"/>
</dbReference>
<feature type="compositionally biased region" description="Basic and acidic residues" evidence="11">
    <location>
        <begin position="512"/>
        <end position="546"/>
    </location>
</feature>
<evidence type="ECO:0000256" key="10">
    <source>
        <dbReference type="PROSITE-ProRule" id="PRU00176"/>
    </source>
</evidence>
<accession>A0A4Y1R059</accession>
<keyword evidence="4" id="KW-0747">Spliceosome</keyword>
<proteinExistence type="inferred from homology"/>
<evidence type="ECO:0000256" key="11">
    <source>
        <dbReference type="SAM" id="MobiDB-lite"/>
    </source>
</evidence>
<feature type="domain" description="RRM" evidence="12">
    <location>
        <begin position="310"/>
        <end position="369"/>
    </location>
</feature>
<evidence type="ECO:0000256" key="9">
    <source>
        <dbReference type="ARBA" id="ARBA00061587"/>
    </source>
</evidence>
<dbReference type="GO" id="GO:0003723">
    <property type="term" value="F:RNA binding"/>
    <property type="evidence" value="ECO:0007669"/>
    <property type="project" value="UniProtKB-UniRule"/>
</dbReference>
<dbReference type="GO" id="GO:0008380">
    <property type="term" value="P:RNA splicing"/>
    <property type="evidence" value="ECO:0007669"/>
    <property type="project" value="UniProtKB-KW"/>
</dbReference>
<dbReference type="FunFam" id="3.30.70.330:FF:000299">
    <property type="entry name" value="Serine/arginine-rich splicing factor RS31"/>
    <property type="match status" value="2"/>
</dbReference>
<comment type="subcellular location">
    <subcellularLocation>
        <location evidence="1">Nucleus speckle</location>
    </subcellularLocation>
</comment>
<dbReference type="Pfam" id="PF00076">
    <property type="entry name" value="RRM_1"/>
    <property type="match status" value="4"/>
</dbReference>
<feature type="compositionally biased region" description="Basic and acidic residues" evidence="11">
    <location>
        <begin position="556"/>
        <end position="596"/>
    </location>
</feature>
<gene>
    <name evidence="13" type="ORF">Prudu_006620</name>
</gene>
<dbReference type="EMBL" id="AP019298">
    <property type="protein sequence ID" value="BBG97477.1"/>
    <property type="molecule type" value="Genomic_DNA"/>
</dbReference>
<dbReference type="GO" id="GO:0006397">
    <property type="term" value="P:mRNA processing"/>
    <property type="evidence" value="ECO:0007669"/>
    <property type="project" value="UniProtKB-KW"/>
</dbReference>
<feature type="non-terminal residue" evidence="13">
    <location>
        <position position="609"/>
    </location>
</feature>
<dbReference type="AlphaFoldDB" id="A0A4Y1R059"/>
<feature type="compositionally biased region" description="Basic and acidic residues" evidence="11">
    <location>
        <begin position="217"/>
        <end position="251"/>
    </location>
</feature>